<keyword evidence="3" id="KW-1185">Reference proteome</keyword>
<protein>
    <submittedName>
        <fullName evidence="2">MarR family winged helix-turn-helix transcriptional regulator</fullName>
    </submittedName>
</protein>
<dbReference type="RefSeq" id="WP_217963449.1">
    <property type="nucleotide sequence ID" value="NZ_JAHTBN010000002.1"/>
</dbReference>
<reference evidence="3" key="1">
    <citation type="journal article" date="2019" name="Int. J. Syst. Evol. Microbiol.">
        <title>The Global Catalogue of Microorganisms (GCM) 10K type strain sequencing project: providing services to taxonomists for standard genome sequencing and annotation.</title>
        <authorList>
            <consortium name="The Broad Institute Genomics Platform"/>
            <consortium name="The Broad Institute Genome Sequencing Center for Infectious Disease"/>
            <person name="Wu L."/>
            <person name="Ma J."/>
        </authorList>
    </citation>
    <scope>NUCLEOTIDE SEQUENCE [LARGE SCALE GENOMIC DNA]</scope>
    <source>
        <strain evidence="3">LMG 24813</strain>
    </source>
</reference>
<dbReference type="Proteomes" id="UP001595848">
    <property type="component" value="Unassembled WGS sequence"/>
</dbReference>
<accession>A0ABV8NW57</accession>
<evidence type="ECO:0000259" key="1">
    <source>
        <dbReference type="PROSITE" id="PS50995"/>
    </source>
</evidence>
<dbReference type="Pfam" id="PF12802">
    <property type="entry name" value="MarR_2"/>
    <property type="match status" value="1"/>
</dbReference>
<gene>
    <name evidence="2" type="ORF">ACFOY1_09560</name>
</gene>
<dbReference type="PROSITE" id="PS50995">
    <property type="entry name" value="HTH_MARR_2"/>
    <property type="match status" value="1"/>
</dbReference>
<evidence type="ECO:0000313" key="3">
    <source>
        <dbReference type="Proteomes" id="UP001595848"/>
    </source>
</evidence>
<dbReference type="EMBL" id="JBHSBV010000003">
    <property type="protein sequence ID" value="MFC4201199.1"/>
    <property type="molecule type" value="Genomic_DNA"/>
</dbReference>
<name>A0ABV8NW57_9BURK</name>
<comment type="caution">
    <text evidence="2">The sequence shown here is derived from an EMBL/GenBank/DDBJ whole genome shotgun (WGS) entry which is preliminary data.</text>
</comment>
<sequence length="178" mass="19999">MAKKTTDAGRHDSGYTSYLTFKLDLVKSAMLRRANLVYRRELGLDVRSLRLLRAICDNPGVTATGLRELTLVEKTLLSKDLAELVSLKLVRRSIHPDDARHHQLWPTARGKQVRVASDDLGHAMEVVMLSVLSPEEHATLDDLLGRLAREFLAATDDIEDLLAVLEEHTRKARRLRGA</sequence>
<proteinExistence type="predicted"/>
<feature type="domain" description="HTH marR-type" evidence="1">
    <location>
        <begin position="16"/>
        <end position="149"/>
    </location>
</feature>
<dbReference type="InterPro" id="IPR000835">
    <property type="entry name" value="HTH_MarR-typ"/>
</dbReference>
<organism evidence="2 3">
    <name type="scientific">Candidimonas humi</name>
    <dbReference type="NCBI Taxonomy" id="683355"/>
    <lineage>
        <taxon>Bacteria</taxon>
        <taxon>Pseudomonadati</taxon>
        <taxon>Pseudomonadota</taxon>
        <taxon>Betaproteobacteria</taxon>
        <taxon>Burkholderiales</taxon>
        <taxon>Alcaligenaceae</taxon>
        <taxon>Candidimonas</taxon>
    </lineage>
</organism>
<evidence type="ECO:0000313" key="2">
    <source>
        <dbReference type="EMBL" id="MFC4201199.1"/>
    </source>
</evidence>